<dbReference type="GO" id="GO:0043001">
    <property type="term" value="P:Golgi to plasma membrane protein transport"/>
    <property type="evidence" value="ECO:0007669"/>
    <property type="project" value="TreeGrafter"/>
</dbReference>
<comment type="similarity">
    <text evidence="1 6">Belongs to the AAA ATPase family.</text>
</comment>
<keyword evidence="7" id="KW-0931">ER-Golgi transport</keyword>
<protein>
    <recommendedName>
        <fullName evidence="7">Vesicle-fusing ATPase</fullName>
        <ecNumber evidence="7">3.6.4.6</ecNumber>
    </recommendedName>
</protein>
<dbReference type="Gene3D" id="3.40.50.300">
    <property type="entry name" value="P-loop containing nucleotide triphosphate hydrolases"/>
    <property type="match status" value="1"/>
</dbReference>
<dbReference type="InterPro" id="IPR027417">
    <property type="entry name" value="P-loop_NTPase"/>
</dbReference>
<keyword evidence="4 6" id="KW-0067">ATP-binding</keyword>
<keyword evidence="2 7" id="KW-0813">Transport</keyword>
<dbReference type="EC" id="3.6.4.6" evidence="7"/>
<sequence length="263" mass="29617">MGIGGLKKEFEDIFINAFSSRMYSEEDAEECGLEAIKGILLYGPPGTGKTTIASQIVNMVNASVKIVNGPEIMDKYFGESEKNIRDLFKDAEQEHNECKLKGTRSGLHIIVFDEIDAICRRRGSAYGSANVYDSMVNQLLSIFGGIKDREMKNILVIGMTNRIDMIDEALLRAGRFQIKLELPLPDEEGREQIFNIHAKKYKDKGKLAPDVDFKNLVSKTRNYSGAEIEDLVKFAEKYASKRLIPFGKTVSFDPEANKNFKIR</sequence>
<evidence type="ECO:0000313" key="9">
    <source>
        <dbReference type="EMBL" id="RWS18912.1"/>
    </source>
</evidence>
<dbReference type="InterPro" id="IPR003959">
    <property type="entry name" value="ATPase_AAA_core"/>
</dbReference>
<dbReference type="InterPro" id="IPR039812">
    <property type="entry name" value="Vesicle-fus_ATPase"/>
</dbReference>
<dbReference type="InterPro" id="IPR003593">
    <property type="entry name" value="AAA+_ATPase"/>
</dbReference>
<dbReference type="Proteomes" id="UP000288716">
    <property type="component" value="Unassembled WGS sequence"/>
</dbReference>
<organism evidence="9 10">
    <name type="scientific">Leptotrombidium deliense</name>
    <dbReference type="NCBI Taxonomy" id="299467"/>
    <lineage>
        <taxon>Eukaryota</taxon>
        <taxon>Metazoa</taxon>
        <taxon>Ecdysozoa</taxon>
        <taxon>Arthropoda</taxon>
        <taxon>Chelicerata</taxon>
        <taxon>Arachnida</taxon>
        <taxon>Acari</taxon>
        <taxon>Acariformes</taxon>
        <taxon>Trombidiformes</taxon>
        <taxon>Prostigmata</taxon>
        <taxon>Anystina</taxon>
        <taxon>Parasitengona</taxon>
        <taxon>Trombiculoidea</taxon>
        <taxon>Trombiculidae</taxon>
        <taxon>Leptotrombidium</taxon>
    </lineage>
</organism>
<comment type="catalytic activity">
    <reaction evidence="7">
        <text>ATP + H2O = ADP + phosphate + H(+)</text>
        <dbReference type="Rhea" id="RHEA:13065"/>
        <dbReference type="ChEBI" id="CHEBI:15377"/>
        <dbReference type="ChEBI" id="CHEBI:15378"/>
        <dbReference type="ChEBI" id="CHEBI:30616"/>
        <dbReference type="ChEBI" id="CHEBI:43474"/>
        <dbReference type="ChEBI" id="CHEBI:456216"/>
        <dbReference type="EC" id="3.6.4.6"/>
    </reaction>
</comment>
<evidence type="ECO:0000256" key="6">
    <source>
        <dbReference type="RuleBase" id="RU003651"/>
    </source>
</evidence>
<dbReference type="EMBL" id="NCKV01032497">
    <property type="protein sequence ID" value="RWS18912.1"/>
    <property type="molecule type" value="Genomic_DNA"/>
</dbReference>
<dbReference type="GO" id="GO:0046872">
    <property type="term" value="F:metal ion binding"/>
    <property type="evidence" value="ECO:0007669"/>
    <property type="project" value="UniProtKB-UniRule"/>
</dbReference>
<dbReference type="AlphaFoldDB" id="A0A443RU95"/>
<evidence type="ECO:0000256" key="1">
    <source>
        <dbReference type="ARBA" id="ARBA00006914"/>
    </source>
</evidence>
<evidence type="ECO:0000256" key="3">
    <source>
        <dbReference type="ARBA" id="ARBA00022741"/>
    </source>
</evidence>
<evidence type="ECO:0000313" key="10">
    <source>
        <dbReference type="Proteomes" id="UP000288716"/>
    </source>
</evidence>
<proteinExistence type="inferred from homology"/>
<feature type="domain" description="AAA+ ATPase" evidence="8">
    <location>
        <begin position="35"/>
        <end position="186"/>
    </location>
</feature>
<keyword evidence="7" id="KW-0963">Cytoplasm</keyword>
<evidence type="ECO:0000256" key="5">
    <source>
        <dbReference type="ARBA" id="ARBA00022927"/>
    </source>
</evidence>
<dbReference type="VEuPathDB" id="VectorBase:LDEU013128"/>
<keyword evidence="7" id="KW-0378">Hydrolase</keyword>
<gene>
    <name evidence="9" type="ORF">B4U80_02893</name>
</gene>
<dbReference type="InterPro" id="IPR041569">
    <property type="entry name" value="AAA_lid_3"/>
</dbReference>
<evidence type="ECO:0000259" key="8">
    <source>
        <dbReference type="SMART" id="SM00382"/>
    </source>
</evidence>
<keyword evidence="3 6" id="KW-0547">Nucleotide-binding</keyword>
<comment type="function">
    <text evidence="7">Required for vesicle-mediated transport. Catalyzes the fusion of transport vesicles within the Golgi cisternae. Is also required for transport from the endoplasmic reticulum to the Golgi stack. Seems to function as a fusion protein required for the delivery of cargo proteins to all compartments of the Golgi stack independent of vesicle origin.</text>
</comment>
<evidence type="ECO:0000256" key="7">
    <source>
        <dbReference type="RuleBase" id="RU367045"/>
    </source>
</evidence>
<dbReference type="SUPFAM" id="SSF52540">
    <property type="entry name" value="P-loop containing nucleoside triphosphate hydrolases"/>
    <property type="match status" value="1"/>
</dbReference>
<comment type="caution">
    <text evidence="9">The sequence shown here is derived from an EMBL/GenBank/DDBJ whole genome shotgun (WGS) entry which is preliminary data.</text>
</comment>
<dbReference type="GO" id="GO:0006891">
    <property type="term" value="P:intra-Golgi vesicle-mediated transport"/>
    <property type="evidence" value="ECO:0007669"/>
    <property type="project" value="TreeGrafter"/>
</dbReference>
<evidence type="ECO:0000256" key="2">
    <source>
        <dbReference type="ARBA" id="ARBA00022448"/>
    </source>
</evidence>
<keyword evidence="7" id="KW-0460">Magnesium</keyword>
<keyword evidence="10" id="KW-1185">Reference proteome</keyword>
<accession>A0A443RU95</accession>
<dbReference type="PROSITE" id="PS00674">
    <property type="entry name" value="AAA"/>
    <property type="match status" value="1"/>
</dbReference>
<dbReference type="GO" id="GO:0005795">
    <property type="term" value="C:Golgi stack"/>
    <property type="evidence" value="ECO:0007669"/>
    <property type="project" value="TreeGrafter"/>
</dbReference>
<dbReference type="STRING" id="299467.A0A443RU95"/>
<dbReference type="FunFam" id="3.40.50.300:FF:000154">
    <property type="entry name" value="Vesicle-fusing ATPase 1"/>
    <property type="match status" value="1"/>
</dbReference>
<dbReference type="OrthoDB" id="9982946at2759"/>
<reference evidence="9 10" key="1">
    <citation type="journal article" date="2018" name="Gigascience">
        <title>Genomes of trombidid mites reveal novel predicted allergens and laterally-transferred genes associated with secondary metabolism.</title>
        <authorList>
            <person name="Dong X."/>
            <person name="Chaisiri K."/>
            <person name="Xia D."/>
            <person name="Armstrong S.D."/>
            <person name="Fang Y."/>
            <person name="Donnelly M.J."/>
            <person name="Kadowaki T."/>
            <person name="McGarry J.W."/>
            <person name="Darby A.C."/>
            <person name="Makepeace B.L."/>
        </authorList>
    </citation>
    <scope>NUCLEOTIDE SEQUENCE [LARGE SCALE GENOMIC DNA]</scope>
    <source>
        <strain evidence="9">UoL-UT</strain>
    </source>
</reference>
<dbReference type="SMART" id="SM00382">
    <property type="entry name" value="AAA"/>
    <property type="match status" value="1"/>
</dbReference>
<comment type="cofactor">
    <cofactor evidence="7">
        <name>Mg(2+)</name>
        <dbReference type="ChEBI" id="CHEBI:18420"/>
    </cofactor>
    <text evidence="7">Binds 1 Mg(2+) ion per subunit.</text>
</comment>
<dbReference type="GO" id="GO:0035494">
    <property type="term" value="P:SNARE complex disassembly"/>
    <property type="evidence" value="ECO:0007669"/>
    <property type="project" value="InterPro"/>
</dbReference>
<keyword evidence="7" id="KW-0479">Metal-binding</keyword>
<comment type="subcellular location">
    <subcellularLocation>
        <location evidence="7">Cytoplasm</location>
    </subcellularLocation>
</comment>
<dbReference type="Pfam" id="PF17862">
    <property type="entry name" value="AAA_lid_3"/>
    <property type="match status" value="1"/>
</dbReference>
<dbReference type="Gene3D" id="1.10.8.60">
    <property type="match status" value="1"/>
</dbReference>
<dbReference type="GO" id="GO:0005524">
    <property type="term" value="F:ATP binding"/>
    <property type="evidence" value="ECO:0007669"/>
    <property type="project" value="UniProtKB-UniRule"/>
</dbReference>
<dbReference type="InterPro" id="IPR003960">
    <property type="entry name" value="ATPase_AAA_CS"/>
</dbReference>
<name>A0A443RU95_9ACAR</name>
<dbReference type="GO" id="GO:0016887">
    <property type="term" value="F:ATP hydrolysis activity"/>
    <property type="evidence" value="ECO:0007669"/>
    <property type="project" value="InterPro"/>
</dbReference>
<dbReference type="PANTHER" id="PTHR23078">
    <property type="entry name" value="VESICULAR-FUSION PROTEIN NSF"/>
    <property type="match status" value="1"/>
</dbReference>
<dbReference type="PANTHER" id="PTHR23078:SF3">
    <property type="entry name" value="VESICLE-FUSING ATPASE"/>
    <property type="match status" value="1"/>
</dbReference>
<dbReference type="Pfam" id="PF00004">
    <property type="entry name" value="AAA"/>
    <property type="match status" value="1"/>
</dbReference>
<evidence type="ECO:0000256" key="4">
    <source>
        <dbReference type="ARBA" id="ARBA00022840"/>
    </source>
</evidence>
<keyword evidence="5 7" id="KW-0653">Protein transport</keyword>